<dbReference type="PANTHER" id="PTHR10366:SF564">
    <property type="entry name" value="STEROL-4-ALPHA-CARBOXYLATE 3-DEHYDROGENASE, DECARBOXYLATING"/>
    <property type="match status" value="1"/>
</dbReference>
<dbReference type="Gene3D" id="3.40.50.720">
    <property type="entry name" value="NAD(P)-binding Rossmann-like Domain"/>
    <property type="match status" value="1"/>
</dbReference>
<dbReference type="Proteomes" id="UP000669133">
    <property type="component" value="Unassembled WGS sequence"/>
</dbReference>
<dbReference type="AlphaFoldDB" id="A0A8H7ZH21"/>
<organism evidence="4 5">
    <name type="scientific">Candida metapsilosis</name>
    <dbReference type="NCBI Taxonomy" id="273372"/>
    <lineage>
        <taxon>Eukaryota</taxon>
        <taxon>Fungi</taxon>
        <taxon>Dikarya</taxon>
        <taxon>Ascomycota</taxon>
        <taxon>Saccharomycotina</taxon>
        <taxon>Pichiomycetes</taxon>
        <taxon>Debaryomycetaceae</taxon>
        <taxon>Candida/Lodderomyces clade</taxon>
        <taxon>Candida</taxon>
    </lineage>
</organism>
<dbReference type="PANTHER" id="PTHR10366">
    <property type="entry name" value="NAD DEPENDENT EPIMERASE/DEHYDRATASE"/>
    <property type="match status" value="1"/>
</dbReference>
<evidence type="ECO:0000256" key="2">
    <source>
        <dbReference type="ARBA" id="ARBA00023445"/>
    </source>
</evidence>
<dbReference type="OrthoDB" id="2735536at2759"/>
<gene>
    <name evidence="4" type="ORF">I9W82_000695</name>
</gene>
<dbReference type="InterPro" id="IPR001509">
    <property type="entry name" value="Epimerase_deHydtase"/>
</dbReference>
<reference evidence="4 5" key="1">
    <citation type="submission" date="2020-12" db="EMBL/GenBank/DDBJ databases">
        <title>Effect of drift, selection, and recombination on the evolution of hybrid genomes in Candida yeast pathogens.</title>
        <authorList>
            <person name="Mixao V."/>
            <person name="Ksiezopolska E."/>
            <person name="Saus E."/>
            <person name="Boekhout T."/>
            <person name="Gacser A."/>
            <person name="Gabaldon T."/>
        </authorList>
    </citation>
    <scope>NUCLEOTIDE SEQUENCE [LARGE SCALE GENOMIC DNA]</scope>
    <source>
        <strain evidence="4 5">BP57</strain>
    </source>
</reference>
<dbReference type="FunFam" id="3.40.50.720:FF:000191">
    <property type="entry name" value="Methylglyoxal reductase (NADPH-dependent)"/>
    <property type="match status" value="1"/>
</dbReference>
<sequence length="333" mass="37044">MTVIVSGATGYIAQHVIKELLKENYTVIGTVRSEAKGEHLSSLFNSPQFSYVVVPDMIAEGAFDEVLKANKDVDCFIHTASPVDFQIKDVEAGLVKPAVEGTKNVLNAIEKYGNVKNIVVTSSTAAVRDSSGNRDPNEWITEKTWNKITLEQGLVSGRLGYDVAKTLAETEVWKFAENHKNDFTVTTVNPTFVFGPQAFEIVNKDKLNESAEIVNRVLKLKSTDELPHHVGRSIDVRDVARAHVEAIKRPKEFNGERLILLNTGCTSELIASVINKHFPDVDIPKGSLQKHEEQLKAEDMKWDNSRTKALLNFEFSPVEESIVDTVKQILEAK</sequence>
<evidence type="ECO:0000256" key="1">
    <source>
        <dbReference type="ARBA" id="ARBA00023002"/>
    </source>
</evidence>
<dbReference type="SUPFAM" id="SSF51735">
    <property type="entry name" value="NAD(P)-binding Rossmann-fold domains"/>
    <property type="match status" value="1"/>
</dbReference>
<evidence type="ECO:0000313" key="4">
    <source>
        <dbReference type="EMBL" id="KAG5421603.1"/>
    </source>
</evidence>
<evidence type="ECO:0000313" key="5">
    <source>
        <dbReference type="Proteomes" id="UP000669133"/>
    </source>
</evidence>
<comment type="similarity">
    <text evidence="2">Belongs to the NAD(P)-dependent epimerase/dehydratase family. Dihydroflavonol-4-reductase subfamily.</text>
</comment>
<dbReference type="EMBL" id="JAEOAQ010000001">
    <property type="protein sequence ID" value="KAG5421603.1"/>
    <property type="molecule type" value="Genomic_DNA"/>
</dbReference>
<keyword evidence="5" id="KW-1185">Reference proteome</keyword>
<feature type="domain" description="NAD-dependent epimerase/dehydratase" evidence="3">
    <location>
        <begin position="3"/>
        <end position="253"/>
    </location>
</feature>
<comment type="caution">
    <text evidence="4">The sequence shown here is derived from an EMBL/GenBank/DDBJ whole genome shotgun (WGS) entry which is preliminary data.</text>
</comment>
<dbReference type="InterPro" id="IPR036291">
    <property type="entry name" value="NAD(P)-bd_dom_sf"/>
</dbReference>
<accession>A0A8H7ZH21</accession>
<keyword evidence="1" id="KW-0560">Oxidoreductase</keyword>
<proteinExistence type="inferred from homology"/>
<dbReference type="GeneID" id="93649324"/>
<protein>
    <recommendedName>
        <fullName evidence="3">NAD-dependent epimerase/dehydratase domain-containing protein</fullName>
    </recommendedName>
</protein>
<dbReference type="InterPro" id="IPR050425">
    <property type="entry name" value="NAD(P)_dehydrat-like"/>
</dbReference>
<evidence type="ECO:0000259" key="3">
    <source>
        <dbReference type="Pfam" id="PF01370"/>
    </source>
</evidence>
<dbReference type="GO" id="GO:0016616">
    <property type="term" value="F:oxidoreductase activity, acting on the CH-OH group of donors, NAD or NADP as acceptor"/>
    <property type="evidence" value="ECO:0007669"/>
    <property type="project" value="TreeGrafter"/>
</dbReference>
<dbReference type="RefSeq" id="XP_067550719.1">
    <property type="nucleotide sequence ID" value="XM_067695086.1"/>
</dbReference>
<dbReference type="Pfam" id="PF01370">
    <property type="entry name" value="Epimerase"/>
    <property type="match status" value="1"/>
</dbReference>
<name>A0A8H7ZH21_9ASCO</name>